<gene>
    <name evidence="9" type="primary">LOC108565427</name>
</gene>
<evidence type="ECO:0000256" key="6">
    <source>
        <dbReference type="SAM" id="MobiDB-lite"/>
    </source>
</evidence>
<evidence type="ECO:0000313" key="8">
    <source>
        <dbReference type="Proteomes" id="UP000695000"/>
    </source>
</evidence>
<accession>A0ABM1N0L2</accession>
<keyword evidence="8" id="KW-1185">Reference proteome</keyword>
<protein>
    <submittedName>
        <fullName evidence="9">Protein extra-macrochaetae</fullName>
    </submittedName>
</protein>
<dbReference type="InterPro" id="IPR036638">
    <property type="entry name" value="HLH_DNA-bd_sf"/>
</dbReference>
<dbReference type="PANTHER" id="PTHR11723:SF17">
    <property type="entry name" value="PROTEIN EXTRA-MACROCHAETAE"/>
    <property type="match status" value="1"/>
</dbReference>
<sequence>MKAVSVLCPESGITGVTAGRVSRQRKDIENEEIQMYLSKLKDLVPFMPKNRKLSKLEVIQYVIDYICDLQSALETHPAVNAFDAAAALSQRKSQTAASPRQPLGVRPSPNTILTPCEAPVLPHVTTPEKLSPSDGRPVSC</sequence>
<feature type="region of interest" description="Disordered" evidence="6">
    <location>
        <begin position="90"/>
        <end position="140"/>
    </location>
</feature>
<dbReference type="PANTHER" id="PTHR11723">
    <property type="entry name" value="DNA-BINDING PROTEIN INHIBITOR"/>
    <property type="match status" value="1"/>
</dbReference>
<dbReference type="RefSeq" id="XP_017780362.1">
    <property type="nucleotide sequence ID" value="XM_017924873.1"/>
</dbReference>
<evidence type="ECO:0000256" key="2">
    <source>
        <dbReference type="ARBA" id="ARBA00022491"/>
    </source>
</evidence>
<proteinExistence type="predicted"/>
<dbReference type="Proteomes" id="UP000695000">
    <property type="component" value="Unplaced"/>
</dbReference>
<comment type="subcellular location">
    <subcellularLocation>
        <location evidence="1">Nucleus</location>
    </subcellularLocation>
</comment>
<dbReference type="SMART" id="SM00353">
    <property type="entry name" value="HLH"/>
    <property type="match status" value="1"/>
</dbReference>
<evidence type="ECO:0000256" key="5">
    <source>
        <dbReference type="ARBA" id="ARBA00023242"/>
    </source>
</evidence>
<evidence type="ECO:0000256" key="3">
    <source>
        <dbReference type="ARBA" id="ARBA00023015"/>
    </source>
</evidence>
<name>A0ABM1N0L2_NICVS</name>
<dbReference type="SUPFAM" id="SSF47459">
    <property type="entry name" value="HLH, helix-loop-helix DNA-binding domain"/>
    <property type="match status" value="1"/>
</dbReference>
<keyword evidence="5" id="KW-0539">Nucleus</keyword>
<dbReference type="InterPro" id="IPR011598">
    <property type="entry name" value="bHLH_dom"/>
</dbReference>
<keyword evidence="4" id="KW-0804">Transcription</keyword>
<dbReference type="Gene3D" id="4.10.280.10">
    <property type="entry name" value="Helix-loop-helix DNA-binding domain"/>
    <property type="match status" value="1"/>
</dbReference>
<keyword evidence="3" id="KW-0805">Transcription regulation</keyword>
<dbReference type="Pfam" id="PF00010">
    <property type="entry name" value="HLH"/>
    <property type="match status" value="1"/>
</dbReference>
<evidence type="ECO:0000313" key="9">
    <source>
        <dbReference type="RefSeq" id="XP_017780362.1"/>
    </source>
</evidence>
<evidence type="ECO:0000256" key="1">
    <source>
        <dbReference type="ARBA" id="ARBA00004123"/>
    </source>
</evidence>
<feature type="domain" description="BHLH" evidence="7">
    <location>
        <begin position="17"/>
        <end position="69"/>
    </location>
</feature>
<reference evidence="9" key="1">
    <citation type="submission" date="2025-08" db="UniProtKB">
        <authorList>
            <consortium name="RefSeq"/>
        </authorList>
    </citation>
    <scope>IDENTIFICATION</scope>
    <source>
        <tissue evidence="9">Whole Larva</tissue>
    </source>
</reference>
<dbReference type="CDD" id="cd19695">
    <property type="entry name" value="bHLH_dnHLH_EMC_like"/>
    <property type="match status" value="1"/>
</dbReference>
<organism evidence="8 9">
    <name type="scientific">Nicrophorus vespilloides</name>
    <name type="common">Boreal carrion beetle</name>
    <dbReference type="NCBI Taxonomy" id="110193"/>
    <lineage>
        <taxon>Eukaryota</taxon>
        <taxon>Metazoa</taxon>
        <taxon>Ecdysozoa</taxon>
        <taxon>Arthropoda</taxon>
        <taxon>Hexapoda</taxon>
        <taxon>Insecta</taxon>
        <taxon>Pterygota</taxon>
        <taxon>Neoptera</taxon>
        <taxon>Endopterygota</taxon>
        <taxon>Coleoptera</taxon>
        <taxon>Polyphaga</taxon>
        <taxon>Staphyliniformia</taxon>
        <taxon>Silphidae</taxon>
        <taxon>Nicrophorinae</taxon>
        <taxon>Nicrophorus</taxon>
    </lineage>
</organism>
<keyword evidence="2" id="KW-0678">Repressor</keyword>
<evidence type="ECO:0000259" key="7">
    <source>
        <dbReference type="PROSITE" id="PS50888"/>
    </source>
</evidence>
<dbReference type="InterPro" id="IPR026052">
    <property type="entry name" value="DNA-bd_prot-inh"/>
</dbReference>
<evidence type="ECO:0000256" key="4">
    <source>
        <dbReference type="ARBA" id="ARBA00023163"/>
    </source>
</evidence>
<dbReference type="GeneID" id="108565427"/>
<dbReference type="PROSITE" id="PS50888">
    <property type="entry name" value="BHLH"/>
    <property type="match status" value="1"/>
</dbReference>